<protein>
    <submittedName>
        <fullName evidence="1">Uncharacterized protein</fullName>
    </submittedName>
</protein>
<gene>
    <name evidence="1" type="ORF">N8T08_000817</name>
</gene>
<sequence length="257" mass="29268">MVIGLLTIAAIPTVTGVSLATSEQRKANQRKEDERRMRKFHIDVESAGETQEDSEVNGKRFVVRDEKIYLDDPEESNRTTPSHTTQAFYIEYPELDHMKHLDRGYGLVTSVTHIPPLLHWIYADKETHQLKYGNRSGSAEHIVGPWDWTDEETTITLEGNRQFVAVQEEDGAWAVYFDRDRDDLEGVLEEQGKLDNAFAPINLKKSMVPQAVLDLQEAKLEKFKQLQAAYAAQQLRAAQQAKAQQAQQEQQGQSDET</sequence>
<evidence type="ECO:0000313" key="2">
    <source>
        <dbReference type="Proteomes" id="UP001177260"/>
    </source>
</evidence>
<accession>A0ACC3AP18</accession>
<proteinExistence type="predicted"/>
<dbReference type="Proteomes" id="UP001177260">
    <property type="component" value="Unassembled WGS sequence"/>
</dbReference>
<organism evidence="1 2">
    <name type="scientific">Aspergillus melleus</name>
    <dbReference type="NCBI Taxonomy" id="138277"/>
    <lineage>
        <taxon>Eukaryota</taxon>
        <taxon>Fungi</taxon>
        <taxon>Dikarya</taxon>
        <taxon>Ascomycota</taxon>
        <taxon>Pezizomycotina</taxon>
        <taxon>Eurotiomycetes</taxon>
        <taxon>Eurotiomycetidae</taxon>
        <taxon>Eurotiales</taxon>
        <taxon>Aspergillaceae</taxon>
        <taxon>Aspergillus</taxon>
        <taxon>Aspergillus subgen. Circumdati</taxon>
    </lineage>
</organism>
<comment type="caution">
    <text evidence="1">The sequence shown here is derived from an EMBL/GenBank/DDBJ whole genome shotgun (WGS) entry which is preliminary data.</text>
</comment>
<evidence type="ECO:0000313" key="1">
    <source>
        <dbReference type="EMBL" id="KAK1139366.1"/>
    </source>
</evidence>
<name>A0ACC3AP18_9EURO</name>
<reference evidence="1 2" key="1">
    <citation type="journal article" date="2023" name="ACS Omega">
        <title>Identification of the Neoaspergillic Acid Biosynthesis Gene Cluster by Establishing an In Vitro CRISPR-Ribonucleoprotein Genetic System in Aspergillus melleus.</title>
        <authorList>
            <person name="Yuan B."/>
            <person name="Grau M.F."/>
            <person name="Murata R.M."/>
            <person name="Torok T."/>
            <person name="Venkateswaran K."/>
            <person name="Stajich J.E."/>
            <person name="Wang C.C.C."/>
        </authorList>
    </citation>
    <scope>NUCLEOTIDE SEQUENCE [LARGE SCALE GENOMIC DNA]</scope>
    <source>
        <strain evidence="1 2">IMV 1140</strain>
    </source>
</reference>
<keyword evidence="2" id="KW-1185">Reference proteome</keyword>
<dbReference type="EMBL" id="JAOPJF010000109">
    <property type="protein sequence ID" value="KAK1139366.1"/>
    <property type="molecule type" value="Genomic_DNA"/>
</dbReference>